<dbReference type="EMBL" id="CACRUJ010000006">
    <property type="protein sequence ID" value="VYU02013.1"/>
    <property type="molecule type" value="Genomic_DNA"/>
</dbReference>
<proteinExistence type="predicted"/>
<dbReference type="AlphaFoldDB" id="A0A6N3BND5"/>
<accession>A0A6N3BND5</accession>
<name>A0A6N3BND5_STRSL</name>
<reference evidence="1" key="1">
    <citation type="submission" date="2019-11" db="EMBL/GenBank/DDBJ databases">
        <authorList>
            <person name="Feng L."/>
        </authorList>
    </citation>
    <scope>NUCLEOTIDE SEQUENCE</scope>
    <source>
        <strain evidence="1">SSalivariusLFYP6</strain>
    </source>
</reference>
<organism evidence="1">
    <name type="scientific">Streptococcus salivarius</name>
    <dbReference type="NCBI Taxonomy" id="1304"/>
    <lineage>
        <taxon>Bacteria</taxon>
        <taxon>Bacillati</taxon>
        <taxon>Bacillota</taxon>
        <taxon>Bacilli</taxon>
        <taxon>Lactobacillales</taxon>
        <taxon>Streptococcaceae</taxon>
        <taxon>Streptococcus</taxon>
    </lineage>
</organism>
<protein>
    <submittedName>
        <fullName evidence="1">Uncharacterized protein</fullName>
    </submittedName>
</protein>
<evidence type="ECO:0000313" key="1">
    <source>
        <dbReference type="EMBL" id="VYU02013.1"/>
    </source>
</evidence>
<sequence length="55" mass="6118">MDLLDKLLSNKIVNTNGYTRSDTGTKVHSYLRTHPKNQGLTKSATCSIINALKKK</sequence>
<dbReference type="RefSeq" id="WP_192573950.1">
    <property type="nucleotide sequence ID" value="NZ_CACRUJ010000006.1"/>
</dbReference>
<gene>
    <name evidence="1" type="ORF">SSLFYP6_01355</name>
</gene>